<reference evidence="1 2" key="1">
    <citation type="submission" date="2016-05" db="EMBL/GenBank/DDBJ databases">
        <title>A degradative enzymes factory behind the ericoid mycorrhizal symbiosis.</title>
        <authorList>
            <consortium name="DOE Joint Genome Institute"/>
            <person name="Martino E."/>
            <person name="Morin E."/>
            <person name="Grelet G."/>
            <person name="Kuo A."/>
            <person name="Kohler A."/>
            <person name="Daghino S."/>
            <person name="Barry K."/>
            <person name="Choi C."/>
            <person name="Cichocki N."/>
            <person name="Clum A."/>
            <person name="Copeland A."/>
            <person name="Hainaut M."/>
            <person name="Haridas S."/>
            <person name="Labutti K."/>
            <person name="Lindquist E."/>
            <person name="Lipzen A."/>
            <person name="Khouja H.-R."/>
            <person name="Murat C."/>
            <person name="Ohm R."/>
            <person name="Olson A."/>
            <person name="Spatafora J."/>
            <person name="Veneault-Fourrey C."/>
            <person name="Henrissat B."/>
            <person name="Grigoriev I."/>
            <person name="Martin F."/>
            <person name="Perotto S."/>
        </authorList>
    </citation>
    <scope>NUCLEOTIDE SEQUENCE [LARGE SCALE GENOMIC DNA]</scope>
    <source>
        <strain evidence="1 2">UAMH 7357</strain>
    </source>
</reference>
<evidence type="ECO:0000313" key="1">
    <source>
        <dbReference type="EMBL" id="PMD15975.1"/>
    </source>
</evidence>
<evidence type="ECO:0000313" key="2">
    <source>
        <dbReference type="Proteomes" id="UP000235672"/>
    </source>
</evidence>
<accession>A0A2J6PPM7</accession>
<sequence length="324" mass="36722">MSGLSPLTMMQANSKELVIEYNRSGKDFKVAKKPKLLVSLSASFAKLSSFVKGKAHRSSKRAKKSTAVVVEASPSAVTTESSALRQYITPNGTTDSKEDDSNLTMPSPVALSLPTDAISPSSSTTAPSTTITSLPREIIRNVMDNLLQIDVICLGLCRKTFWQCAKSHLETEGLYPARFIITDPWGRYSARPLAYYDLPERLETWMSPHVLFHQSTPRMFVENQARANYLKIYFRMCERQLSQPHKLLECLDRLEYKRPIWVLPDCRGFFERWKHLGPHDEEHCAICIESVRAMVPTRSHEALILSHRSNLLRGIVRVINSTFH</sequence>
<proteinExistence type="predicted"/>
<protein>
    <recommendedName>
        <fullName evidence="3">F-box domain-containing protein</fullName>
    </recommendedName>
</protein>
<organism evidence="1 2">
    <name type="scientific">Hyaloscypha hepaticicola</name>
    <dbReference type="NCBI Taxonomy" id="2082293"/>
    <lineage>
        <taxon>Eukaryota</taxon>
        <taxon>Fungi</taxon>
        <taxon>Dikarya</taxon>
        <taxon>Ascomycota</taxon>
        <taxon>Pezizomycotina</taxon>
        <taxon>Leotiomycetes</taxon>
        <taxon>Helotiales</taxon>
        <taxon>Hyaloscyphaceae</taxon>
        <taxon>Hyaloscypha</taxon>
    </lineage>
</organism>
<gene>
    <name evidence="1" type="ORF">NA56DRAFT_709361</name>
</gene>
<keyword evidence="2" id="KW-1185">Reference proteome</keyword>
<name>A0A2J6PPM7_9HELO</name>
<dbReference type="EMBL" id="KZ613509">
    <property type="protein sequence ID" value="PMD15975.1"/>
    <property type="molecule type" value="Genomic_DNA"/>
</dbReference>
<dbReference type="Proteomes" id="UP000235672">
    <property type="component" value="Unassembled WGS sequence"/>
</dbReference>
<dbReference type="AlphaFoldDB" id="A0A2J6PPM7"/>
<evidence type="ECO:0008006" key="3">
    <source>
        <dbReference type="Google" id="ProtNLM"/>
    </source>
</evidence>